<keyword evidence="1" id="KW-0378">Hydrolase</keyword>
<dbReference type="GO" id="GO:0006226">
    <property type="term" value="P:dUMP biosynthetic process"/>
    <property type="evidence" value="ECO:0007669"/>
    <property type="project" value="InterPro"/>
</dbReference>
<dbReference type="GO" id="GO:0000287">
    <property type="term" value="F:magnesium ion binding"/>
    <property type="evidence" value="ECO:0007669"/>
    <property type="project" value="InterPro"/>
</dbReference>
<dbReference type="PANTHER" id="PTHR11241">
    <property type="entry name" value="DEOXYURIDINE 5'-TRIPHOSPHATE NUCLEOTIDOHYDROLASE"/>
    <property type="match status" value="1"/>
</dbReference>
<dbReference type="InterPro" id="IPR008181">
    <property type="entry name" value="dUTPase"/>
</dbReference>
<dbReference type="InterPro" id="IPR033704">
    <property type="entry name" value="dUTPase_trimeric"/>
</dbReference>
<protein>
    <submittedName>
        <fullName evidence="2">Deoxyuridine 5'-triphosphate nucleotidohydrolase</fullName>
    </submittedName>
</protein>
<evidence type="ECO:0000256" key="1">
    <source>
        <dbReference type="ARBA" id="ARBA00022801"/>
    </source>
</evidence>
<accession>A0A8S5NNM8</accession>
<dbReference type="EMBL" id="BK015217">
    <property type="protein sequence ID" value="DAD96413.1"/>
    <property type="molecule type" value="Genomic_DNA"/>
</dbReference>
<dbReference type="GO" id="GO:0046081">
    <property type="term" value="P:dUTP catabolic process"/>
    <property type="evidence" value="ECO:0007669"/>
    <property type="project" value="InterPro"/>
</dbReference>
<dbReference type="InterPro" id="IPR036157">
    <property type="entry name" value="dUTPase-like_sf"/>
</dbReference>
<dbReference type="SUPFAM" id="SSF51283">
    <property type="entry name" value="dUTPase-like"/>
    <property type="match status" value="1"/>
</dbReference>
<dbReference type="PANTHER" id="PTHR11241:SF0">
    <property type="entry name" value="DEOXYURIDINE 5'-TRIPHOSPHATE NUCLEOTIDOHYDROLASE"/>
    <property type="match status" value="1"/>
</dbReference>
<evidence type="ECO:0000313" key="2">
    <source>
        <dbReference type="EMBL" id="DAD96413.1"/>
    </source>
</evidence>
<dbReference type="Gene3D" id="2.70.40.10">
    <property type="match status" value="1"/>
</dbReference>
<name>A0A8S5NNM8_9CAUD</name>
<proteinExistence type="predicted"/>
<dbReference type="CDD" id="cd07557">
    <property type="entry name" value="trimeric_dUTPase"/>
    <property type="match status" value="1"/>
</dbReference>
<organism evidence="2">
    <name type="scientific">Myoviridae sp. ctj3P51</name>
    <dbReference type="NCBI Taxonomy" id="2826687"/>
    <lineage>
        <taxon>Viruses</taxon>
        <taxon>Duplodnaviria</taxon>
        <taxon>Heunggongvirae</taxon>
        <taxon>Uroviricota</taxon>
        <taxon>Caudoviricetes</taxon>
    </lineage>
</organism>
<reference evidence="2" key="1">
    <citation type="journal article" date="2021" name="Proc. Natl. Acad. Sci. U.S.A.">
        <title>A Catalog of Tens of Thousands of Viruses from Human Metagenomes Reveals Hidden Associations with Chronic Diseases.</title>
        <authorList>
            <person name="Tisza M.J."/>
            <person name="Buck C.B."/>
        </authorList>
    </citation>
    <scope>NUCLEOTIDE SEQUENCE</scope>
    <source>
        <strain evidence="2">Ctj3P51</strain>
    </source>
</reference>
<sequence>MKIKTYRFTNNARLDRAHYNDSGADCFCQEPITIPPHTVVKVPTGIGVDLPDGYDIIVHCKSGLASKGIFAANCPVDAGYRPVGEPDENGLYKPEQGGQIHAVLLNTSDNAYTFNAGDKIGQFVVRPVIYADFVNDIGGERGGAGFGSTGK</sequence>
<dbReference type="GO" id="GO:0004170">
    <property type="term" value="F:dUTP diphosphatase activity"/>
    <property type="evidence" value="ECO:0007669"/>
    <property type="project" value="InterPro"/>
</dbReference>